<evidence type="ECO:0000313" key="2">
    <source>
        <dbReference type="Proteomes" id="UP000472274"/>
    </source>
</evidence>
<keyword evidence="2" id="KW-1185">Reference proteome</keyword>
<protein>
    <submittedName>
        <fullName evidence="1">Uncharacterized protein</fullName>
    </submittedName>
</protein>
<evidence type="ECO:0000313" key="1">
    <source>
        <dbReference type="Ensembl" id="ENSTMTP00000011585.1"/>
    </source>
</evidence>
<dbReference type="InParanoid" id="A0A674IRK7"/>
<organism evidence="1 2">
    <name type="scientific">Terrapene triunguis</name>
    <name type="common">Three-toed box turtle</name>
    <dbReference type="NCBI Taxonomy" id="2587831"/>
    <lineage>
        <taxon>Eukaryota</taxon>
        <taxon>Metazoa</taxon>
        <taxon>Chordata</taxon>
        <taxon>Craniata</taxon>
        <taxon>Vertebrata</taxon>
        <taxon>Euteleostomi</taxon>
        <taxon>Archelosauria</taxon>
        <taxon>Testudinata</taxon>
        <taxon>Testudines</taxon>
        <taxon>Cryptodira</taxon>
        <taxon>Durocryptodira</taxon>
        <taxon>Testudinoidea</taxon>
        <taxon>Emydidae</taxon>
        <taxon>Terrapene</taxon>
    </lineage>
</organism>
<dbReference type="Proteomes" id="UP000472274">
    <property type="component" value="Unplaced"/>
</dbReference>
<sequence>MLEAVIHLIWGQLLQPRFSEVSSDSECLNFWVPNLKHLKKPDLQKVLRTFPSEKSGCFKVSQDGDLFSMELPCQT</sequence>
<reference evidence="1" key="2">
    <citation type="submission" date="2025-09" db="UniProtKB">
        <authorList>
            <consortium name="Ensembl"/>
        </authorList>
    </citation>
    <scope>IDENTIFICATION</scope>
</reference>
<dbReference type="Ensembl" id="ENSTMTT00000011970.1">
    <property type="protein sequence ID" value="ENSTMTP00000011585.1"/>
    <property type="gene ID" value="ENSTMTG00000008382.1"/>
</dbReference>
<proteinExistence type="predicted"/>
<dbReference type="AlphaFoldDB" id="A0A674IRK7"/>
<name>A0A674IRK7_9SAUR</name>
<accession>A0A674IRK7</accession>
<reference evidence="1" key="1">
    <citation type="submission" date="2025-08" db="UniProtKB">
        <authorList>
            <consortium name="Ensembl"/>
        </authorList>
    </citation>
    <scope>IDENTIFICATION</scope>
</reference>